<reference evidence="1 2" key="1">
    <citation type="submission" date="2020-03" db="EMBL/GenBank/DDBJ databases">
        <title>Genomic Encyclopedia of Type Strains, Phase IV (KMG-IV): sequencing the most valuable type-strain genomes for metagenomic binning, comparative biology and taxonomic classification.</title>
        <authorList>
            <person name="Goeker M."/>
        </authorList>
    </citation>
    <scope>NUCLEOTIDE SEQUENCE [LARGE SCALE GENOMIC DNA]</scope>
    <source>
        <strain evidence="1 2">DSM 105722</strain>
    </source>
</reference>
<accession>A0A7X5YB41</accession>
<comment type="caution">
    <text evidence="1">The sequence shown here is derived from an EMBL/GenBank/DDBJ whole genome shotgun (WGS) entry which is preliminary data.</text>
</comment>
<protein>
    <submittedName>
        <fullName evidence="1">Uncharacterized protein</fullName>
    </submittedName>
</protein>
<sequence length="42" mass="4574">MTGRSCCSETAATVVWSKEAKGWAASMMRRMSCVEQNSIMAS</sequence>
<proteinExistence type="predicted"/>
<evidence type="ECO:0000313" key="1">
    <source>
        <dbReference type="EMBL" id="NJC17827.1"/>
    </source>
</evidence>
<evidence type="ECO:0000313" key="2">
    <source>
        <dbReference type="Proteomes" id="UP000576368"/>
    </source>
</evidence>
<dbReference type="AlphaFoldDB" id="A0A7X5YB41"/>
<name>A0A7X5YB41_9BACT</name>
<gene>
    <name evidence="1" type="ORF">GGR15_001442</name>
</gene>
<dbReference type="Proteomes" id="UP000576368">
    <property type="component" value="Unassembled WGS sequence"/>
</dbReference>
<dbReference type="EMBL" id="JAATLI010000004">
    <property type="protein sequence ID" value="NJC17827.1"/>
    <property type="molecule type" value="Genomic_DNA"/>
</dbReference>
<organism evidence="1 2">
    <name type="scientific">Butyricimonas paravirosa</name>
    <dbReference type="NCBI Taxonomy" id="1472417"/>
    <lineage>
        <taxon>Bacteria</taxon>
        <taxon>Pseudomonadati</taxon>
        <taxon>Bacteroidota</taxon>
        <taxon>Bacteroidia</taxon>
        <taxon>Bacteroidales</taxon>
        <taxon>Odoribacteraceae</taxon>
        <taxon>Butyricimonas</taxon>
    </lineage>
</organism>